<dbReference type="GO" id="GO:0006629">
    <property type="term" value="P:lipid metabolic process"/>
    <property type="evidence" value="ECO:0007669"/>
    <property type="project" value="UniProtKB-ARBA"/>
</dbReference>
<keyword evidence="10" id="KW-0472">Membrane</keyword>
<evidence type="ECO:0000256" key="7">
    <source>
        <dbReference type="ARBA" id="ARBA00023033"/>
    </source>
</evidence>
<comment type="cofactor">
    <cofactor evidence="1 8">
        <name>heme</name>
        <dbReference type="ChEBI" id="CHEBI:30413"/>
    </cofactor>
</comment>
<evidence type="ECO:0000256" key="1">
    <source>
        <dbReference type="ARBA" id="ARBA00001971"/>
    </source>
</evidence>
<evidence type="ECO:0000313" key="11">
    <source>
        <dbReference type="Proteomes" id="UP000504610"/>
    </source>
</evidence>
<evidence type="ECO:0000256" key="4">
    <source>
        <dbReference type="ARBA" id="ARBA00022723"/>
    </source>
</evidence>
<organism evidence="11 12">
    <name type="scientific">Raphanus sativus</name>
    <name type="common">Radish</name>
    <name type="synonym">Raphanus raphanistrum var. sativus</name>
    <dbReference type="NCBI Taxonomy" id="3726"/>
    <lineage>
        <taxon>Eukaryota</taxon>
        <taxon>Viridiplantae</taxon>
        <taxon>Streptophyta</taxon>
        <taxon>Embryophyta</taxon>
        <taxon>Tracheophyta</taxon>
        <taxon>Spermatophyta</taxon>
        <taxon>Magnoliopsida</taxon>
        <taxon>eudicotyledons</taxon>
        <taxon>Gunneridae</taxon>
        <taxon>Pentapetalae</taxon>
        <taxon>rosids</taxon>
        <taxon>malvids</taxon>
        <taxon>Brassicales</taxon>
        <taxon>Brassicaceae</taxon>
        <taxon>Brassiceae</taxon>
        <taxon>Raphanus</taxon>
    </lineage>
</organism>
<evidence type="ECO:0000256" key="8">
    <source>
        <dbReference type="PIRSR" id="PIRSR602401-1"/>
    </source>
</evidence>
<feature type="transmembrane region" description="Helical" evidence="10">
    <location>
        <begin position="40"/>
        <end position="65"/>
    </location>
</feature>
<evidence type="ECO:0000256" key="6">
    <source>
        <dbReference type="ARBA" id="ARBA00023004"/>
    </source>
</evidence>
<dbReference type="CDD" id="cd11064">
    <property type="entry name" value="CYP86A"/>
    <property type="match status" value="1"/>
</dbReference>
<dbReference type="RefSeq" id="XP_018470117.2">
    <property type="nucleotide sequence ID" value="XM_018614615.2"/>
</dbReference>
<dbReference type="OrthoDB" id="1470350at2759"/>
<keyword evidence="3 8" id="KW-0349">Heme</keyword>
<keyword evidence="11" id="KW-1185">Reference proteome</keyword>
<dbReference type="PRINTS" id="PR00463">
    <property type="entry name" value="EP450I"/>
</dbReference>
<accession>A0A6J0MCG6</accession>
<dbReference type="GO" id="GO:0005506">
    <property type="term" value="F:iron ion binding"/>
    <property type="evidence" value="ECO:0007669"/>
    <property type="project" value="InterPro"/>
</dbReference>
<dbReference type="Pfam" id="PF00067">
    <property type="entry name" value="p450"/>
    <property type="match status" value="1"/>
</dbReference>
<dbReference type="SUPFAM" id="SSF48264">
    <property type="entry name" value="Cytochrome P450"/>
    <property type="match status" value="1"/>
</dbReference>
<dbReference type="KEGG" id="rsz:108841842"/>
<reference evidence="11" key="1">
    <citation type="journal article" date="2019" name="Database">
        <title>The radish genome database (RadishGD): an integrated information resource for radish genomics.</title>
        <authorList>
            <person name="Yu H.J."/>
            <person name="Baek S."/>
            <person name="Lee Y.J."/>
            <person name="Cho A."/>
            <person name="Mun J.H."/>
        </authorList>
    </citation>
    <scope>NUCLEOTIDE SEQUENCE [LARGE SCALE GENOMIC DNA]</scope>
    <source>
        <strain evidence="11">cv. WK10039</strain>
    </source>
</reference>
<comment type="similarity">
    <text evidence="2 9">Belongs to the cytochrome P450 family.</text>
</comment>
<keyword evidence="10" id="KW-0812">Transmembrane</keyword>
<gene>
    <name evidence="12" type="primary">LOC108841842</name>
</gene>
<dbReference type="GO" id="GO:0020037">
    <property type="term" value="F:heme binding"/>
    <property type="evidence" value="ECO:0007669"/>
    <property type="project" value="InterPro"/>
</dbReference>
<dbReference type="PANTHER" id="PTHR24296">
    <property type="entry name" value="CYTOCHROME P450"/>
    <property type="match status" value="1"/>
</dbReference>
<feature type="binding site" description="axial binding residue" evidence="8">
    <location>
        <position position="495"/>
    </location>
    <ligand>
        <name>heme</name>
        <dbReference type="ChEBI" id="CHEBI:30413"/>
    </ligand>
    <ligandPart>
        <name>Fe</name>
        <dbReference type="ChEBI" id="CHEBI:18248"/>
    </ligandPart>
</feature>
<dbReference type="GeneID" id="108841842"/>
<dbReference type="GO" id="GO:0004497">
    <property type="term" value="F:monooxygenase activity"/>
    <property type="evidence" value="ECO:0007669"/>
    <property type="project" value="UniProtKB-KW"/>
</dbReference>
<dbReference type="InterPro" id="IPR017972">
    <property type="entry name" value="Cyt_P450_CS"/>
</dbReference>
<dbReference type="PRINTS" id="PR00385">
    <property type="entry name" value="P450"/>
</dbReference>
<evidence type="ECO:0000313" key="12">
    <source>
        <dbReference type="RefSeq" id="XP_018470117.2"/>
    </source>
</evidence>
<keyword evidence="7 9" id="KW-0503">Monooxygenase</keyword>
<dbReference type="InterPro" id="IPR002401">
    <property type="entry name" value="Cyt_P450_E_grp-I"/>
</dbReference>
<feature type="transmembrane region" description="Helical" evidence="10">
    <location>
        <begin position="77"/>
        <end position="94"/>
    </location>
</feature>
<protein>
    <submittedName>
        <fullName evidence="12">Alkane hydroxylase MAH1-like</fullName>
    </submittedName>
</protein>
<reference evidence="12" key="2">
    <citation type="submission" date="2025-08" db="UniProtKB">
        <authorList>
            <consortium name="RefSeq"/>
        </authorList>
    </citation>
    <scope>IDENTIFICATION</scope>
    <source>
        <tissue evidence="12">Leaf</tissue>
    </source>
</reference>
<keyword evidence="4 8" id="KW-0479">Metal-binding</keyword>
<sequence>MVLFTEPLFLLCNVYINQVSCALKEPITTLFIFVINQTSYLMASISLTEVIMAIIFCFIFLHCLLFKKHHNRFLRNWPVLGMLPGLLVELYRIYDFTVELLESTNLTFLFKGPWFSGMDMLVTVDPTNIHYMLSSNFHNYTKGTDFKQVFDAFGDSILTTESEAWKNLRKASQVMINHHGFQKLSVSTTMSKLKDGLVPLLDRFAEEGTTVDLQDVFGRFMFDTTLVTVTGCDDPRSLSFEMPEVESAKALHDIGEGILYRHVKPRLLWKLQNWIGVGTEKKMVEAGATFDRVCEKYISAKREEIARWKGNNKSEDILTSHLKLDATKYKLSSSIDDKFLRDTILTFILAGRDTIASVLTWFFWLLSENPYVLNKIRQEMDTNLPPSTSSSDYDPTEQLNKLVYLHAALCETMRLYPPVPIERVSPVRSDVLPSGHKVEANSKIIILIYALGRMKAVWGEDASEFKPERWITETGVLRHEPSFKFLAFNAGPRTCLGKKIAMVLMKAVVVKILQNFDVKAAESQKIEPGPHLILSMKHGFRVSISKRA</sequence>
<evidence type="ECO:0000256" key="5">
    <source>
        <dbReference type="ARBA" id="ARBA00023002"/>
    </source>
</evidence>
<keyword evidence="10" id="KW-1133">Transmembrane helix</keyword>
<proteinExistence type="inferred from homology"/>
<dbReference type="InterPro" id="IPR001128">
    <property type="entry name" value="Cyt_P450"/>
</dbReference>
<evidence type="ECO:0000256" key="3">
    <source>
        <dbReference type="ARBA" id="ARBA00022617"/>
    </source>
</evidence>
<name>A0A6J0MCG6_RAPSA</name>
<dbReference type="AlphaFoldDB" id="A0A6J0MCG6"/>
<dbReference type="Gene3D" id="1.10.630.10">
    <property type="entry name" value="Cytochrome P450"/>
    <property type="match status" value="1"/>
</dbReference>
<evidence type="ECO:0000256" key="9">
    <source>
        <dbReference type="RuleBase" id="RU000461"/>
    </source>
</evidence>
<keyword evidence="6 8" id="KW-0408">Iron</keyword>
<dbReference type="InterPro" id="IPR036396">
    <property type="entry name" value="Cyt_P450_sf"/>
</dbReference>
<dbReference type="Proteomes" id="UP000504610">
    <property type="component" value="Chromosome 2"/>
</dbReference>
<evidence type="ECO:0000256" key="10">
    <source>
        <dbReference type="SAM" id="Phobius"/>
    </source>
</evidence>
<dbReference type="PROSITE" id="PS00086">
    <property type="entry name" value="CYTOCHROME_P450"/>
    <property type="match status" value="1"/>
</dbReference>
<evidence type="ECO:0000256" key="2">
    <source>
        <dbReference type="ARBA" id="ARBA00010617"/>
    </source>
</evidence>
<keyword evidence="5 9" id="KW-0560">Oxidoreductase</keyword>
<dbReference type="GO" id="GO:0016705">
    <property type="term" value="F:oxidoreductase activity, acting on paired donors, with incorporation or reduction of molecular oxygen"/>
    <property type="evidence" value="ECO:0007669"/>
    <property type="project" value="InterPro"/>
</dbReference>